<dbReference type="PROSITE" id="PS50015">
    <property type="entry name" value="SAP_B"/>
    <property type="match status" value="1"/>
</dbReference>
<dbReference type="AlphaFoldDB" id="A0A6B2LEE3"/>
<dbReference type="InterPro" id="IPR011001">
    <property type="entry name" value="Saposin-like"/>
</dbReference>
<sequence>MLETGWNRSCSKLSITRPYCEQPDFVDSLVSVSHLLTQNMQPRDVCEAVSVCEPKVSLTVDAAMDYSCSLCRSIITFAKQQYLLNPDLNALLGSLCQQVPTNLLDKCNAMTNSSLLSYSLSTNMDAATTCKLSECYPGPEAKHLNSPKVTPKARLSSAAFVVTCQGCQWALSAIESYLSQESTEAELGGVLSELCTILPDPYAKICQNLVTVYLSEGVIFVLDILTPPYICSKLNVCDFS</sequence>
<name>A0A6B2LEE3_9EUKA</name>
<dbReference type="SUPFAM" id="SSF47862">
    <property type="entry name" value="Saposin"/>
    <property type="match status" value="2"/>
</dbReference>
<feature type="domain" description="Saposin B-type" evidence="2">
    <location>
        <begin position="160"/>
        <end position="240"/>
    </location>
</feature>
<keyword evidence="1" id="KW-1015">Disulfide bond</keyword>
<proteinExistence type="predicted"/>
<protein>
    <recommendedName>
        <fullName evidence="2">Saposin B-type domain-containing protein</fullName>
    </recommendedName>
</protein>
<dbReference type="EMBL" id="GIBP01006454">
    <property type="protein sequence ID" value="NDV35423.1"/>
    <property type="molecule type" value="Transcribed_RNA"/>
</dbReference>
<evidence type="ECO:0000259" key="2">
    <source>
        <dbReference type="PROSITE" id="PS50015"/>
    </source>
</evidence>
<dbReference type="Pfam" id="PF05184">
    <property type="entry name" value="SapB_1"/>
    <property type="match status" value="1"/>
</dbReference>
<dbReference type="Gene3D" id="1.10.225.10">
    <property type="entry name" value="Saposin-like"/>
    <property type="match status" value="1"/>
</dbReference>
<dbReference type="InterPro" id="IPR051428">
    <property type="entry name" value="Sphingo_Act-Surfact_Prot"/>
</dbReference>
<dbReference type="InterPro" id="IPR008139">
    <property type="entry name" value="SaposinB_dom"/>
</dbReference>
<dbReference type="InterPro" id="IPR007856">
    <property type="entry name" value="SapB_1"/>
</dbReference>
<dbReference type="SMART" id="SM00741">
    <property type="entry name" value="SapB"/>
    <property type="match status" value="2"/>
</dbReference>
<reference evidence="3" key="1">
    <citation type="journal article" date="2020" name="J. Eukaryot. Microbiol.">
        <title>De novo Sequencing, Assembly and Annotation of the Transcriptome for the Free-Living Testate Amoeba Arcella intermedia.</title>
        <authorList>
            <person name="Ribeiro G.M."/>
            <person name="Porfirio-Sousa A.L."/>
            <person name="Maurer-Alcala X.X."/>
            <person name="Katz L.A."/>
            <person name="Lahr D.J.G."/>
        </authorList>
    </citation>
    <scope>NUCLEOTIDE SEQUENCE</scope>
</reference>
<accession>A0A6B2LEE3</accession>
<dbReference type="PANTHER" id="PTHR11480">
    <property type="entry name" value="SAPOSIN-RELATED"/>
    <property type="match status" value="1"/>
</dbReference>
<evidence type="ECO:0000256" key="1">
    <source>
        <dbReference type="ARBA" id="ARBA00023157"/>
    </source>
</evidence>
<organism evidence="3">
    <name type="scientific">Arcella intermedia</name>
    <dbReference type="NCBI Taxonomy" id="1963864"/>
    <lineage>
        <taxon>Eukaryota</taxon>
        <taxon>Amoebozoa</taxon>
        <taxon>Tubulinea</taxon>
        <taxon>Elardia</taxon>
        <taxon>Arcellinida</taxon>
        <taxon>Sphaerothecina</taxon>
        <taxon>Arcellidae</taxon>
        <taxon>Arcella</taxon>
    </lineage>
</organism>
<dbReference type="GO" id="GO:0006629">
    <property type="term" value="P:lipid metabolic process"/>
    <property type="evidence" value="ECO:0007669"/>
    <property type="project" value="InterPro"/>
</dbReference>
<evidence type="ECO:0000313" key="3">
    <source>
        <dbReference type="EMBL" id="NDV35423.1"/>
    </source>
</evidence>